<feature type="domain" description="Primase C-terminal 1" evidence="1">
    <location>
        <begin position="206"/>
        <end position="270"/>
    </location>
</feature>
<organism evidence="3 4">
    <name type="scientific">Vagococcus vulneris</name>
    <dbReference type="NCBI Taxonomy" id="1977869"/>
    <lineage>
        <taxon>Bacteria</taxon>
        <taxon>Bacillati</taxon>
        <taxon>Bacillota</taxon>
        <taxon>Bacilli</taxon>
        <taxon>Lactobacillales</taxon>
        <taxon>Enterococcaceae</taxon>
        <taxon>Vagococcus</taxon>
    </lineage>
</organism>
<dbReference type="AlphaFoldDB" id="A0A429ZTS8"/>
<evidence type="ECO:0008006" key="5">
    <source>
        <dbReference type="Google" id="ProtNLM"/>
    </source>
</evidence>
<evidence type="ECO:0000313" key="3">
    <source>
        <dbReference type="EMBL" id="RST97132.1"/>
    </source>
</evidence>
<dbReference type="Proteomes" id="UP000287857">
    <property type="component" value="Unassembled WGS sequence"/>
</dbReference>
<dbReference type="RefSeq" id="WP_125984632.1">
    <property type="nucleotide sequence ID" value="NZ_NGJS01000019.1"/>
</dbReference>
<accession>A0A429ZTS8</accession>
<dbReference type="Pfam" id="PF09250">
    <property type="entry name" value="Prim-Pol"/>
    <property type="match status" value="1"/>
</dbReference>
<dbReference type="EMBL" id="NGJS01000019">
    <property type="protein sequence ID" value="RST97132.1"/>
    <property type="molecule type" value="Genomic_DNA"/>
</dbReference>
<reference evidence="3 4" key="1">
    <citation type="submission" date="2017-05" db="EMBL/GenBank/DDBJ databases">
        <title>Vagococcus spp. assemblies.</title>
        <authorList>
            <person name="Gulvik C.A."/>
        </authorList>
    </citation>
    <scope>NUCLEOTIDE SEQUENCE [LARGE SCALE GENOMIC DNA]</scope>
    <source>
        <strain evidence="3 4">SS1995</strain>
    </source>
</reference>
<dbReference type="SMART" id="SM00943">
    <property type="entry name" value="Prim-Pol"/>
    <property type="match status" value="1"/>
</dbReference>
<protein>
    <recommendedName>
        <fullName evidence="5">DNA primase</fullName>
    </recommendedName>
</protein>
<sequence>MSDELLRQALIYAEMGLRIFPLSPFSKIPLKNTKGSKEATTDKESIVRWWNTTPKANIGLVTDSFLVLDIDVHSEENNGYKSLEVLEKHFEKLPSTYTVTTANNGLHIYFKKPLNIELPQKISLVKGIDVKAHPNNYIVAPPSQIKRDDNSLGSYSVKDNLEIAECPEWLINFILRDEPNQSRKANTSDYIPSTRYRSKTTDLLESLVKGADTGSRNDTIAKITGSLLAYAVIPSLVYELVHFANSNFNEPLSDSEVNKTFESIVKKELSHK</sequence>
<keyword evidence="4" id="KW-1185">Reference proteome</keyword>
<gene>
    <name evidence="3" type="ORF">CBF37_10145</name>
</gene>
<feature type="domain" description="DNA primase/polymerase bifunctional N-terminal" evidence="2">
    <location>
        <begin position="9"/>
        <end position="170"/>
    </location>
</feature>
<dbReference type="InterPro" id="IPR014820">
    <property type="entry name" value="PriCT_1"/>
</dbReference>
<name>A0A429ZTS8_9ENTE</name>
<dbReference type="Pfam" id="PF08708">
    <property type="entry name" value="PriCT_1"/>
    <property type="match status" value="1"/>
</dbReference>
<dbReference type="CDD" id="cd04859">
    <property type="entry name" value="Prim_Pol"/>
    <property type="match status" value="1"/>
</dbReference>
<comment type="caution">
    <text evidence="3">The sequence shown here is derived from an EMBL/GenBank/DDBJ whole genome shotgun (WGS) entry which is preliminary data.</text>
</comment>
<dbReference type="SUPFAM" id="SSF56747">
    <property type="entry name" value="Prim-pol domain"/>
    <property type="match status" value="1"/>
</dbReference>
<dbReference type="OrthoDB" id="9763644at2"/>
<evidence type="ECO:0000259" key="2">
    <source>
        <dbReference type="SMART" id="SM00943"/>
    </source>
</evidence>
<evidence type="ECO:0000259" key="1">
    <source>
        <dbReference type="SMART" id="SM00942"/>
    </source>
</evidence>
<dbReference type="SMART" id="SM00942">
    <property type="entry name" value="PriCT_1"/>
    <property type="match status" value="1"/>
</dbReference>
<proteinExistence type="predicted"/>
<evidence type="ECO:0000313" key="4">
    <source>
        <dbReference type="Proteomes" id="UP000287857"/>
    </source>
</evidence>
<dbReference type="InterPro" id="IPR015330">
    <property type="entry name" value="DNA_primase/pol_bifunc_N"/>
</dbReference>